<organism evidence="8 9">
    <name type="scientific">Pleuronectes platessa</name>
    <name type="common">European plaice</name>
    <dbReference type="NCBI Taxonomy" id="8262"/>
    <lineage>
        <taxon>Eukaryota</taxon>
        <taxon>Metazoa</taxon>
        <taxon>Chordata</taxon>
        <taxon>Craniata</taxon>
        <taxon>Vertebrata</taxon>
        <taxon>Euteleostomi</taxon>
        <taxon>Actinopterygii</taxon>
        <taxon>Neopterygii</taxon>
        <taxon>Teleostei</taxon>
        <taxon>Neoteleostei</taxon>
        <taxon>Acanthomorphata</taxon>
        <taxon>Carangaria</taxon>
        <taxon>Pleuronectiformes</taxon>
        <taxon>Pleuronectoidei</taxon>
        <taxon>Pleuronectidae</taxon>
        <taxon>Pleuronectes</taxon>
    </lineage>
</organism>
<sequence length="2624" mass="290102">MRRSPPGRTDMRRSPLRRRDMRGSPPGRTDMRRSPPRRTDERRSPPPRTYVKRSPLRRSDARRSPQKRSRERRLSSERSPSPRKSSTERLAQKLLQKTDVQSLSKQTDLEAVVKTLLAEITKMKSSSSSSTSSAKGGKNLKSTPAAGRIGSSSAASSSSSLSAAKKTTTLTKAVLKKSDDSGSTKTKSGKPTSSPPTRVRLGGILKKVTHSDMVAVMEQFGEIESIVMHRQQLQSLVTFKKEEDAKKLKNLGELVMKGFPITVIKELKTGCPSVSTSQTSKSTKPTTVRKVPSTSVKTSLTRPKKPLASASAAKGTTPGKCTNQKTAVKGSSGLTKAKVSVPKPRTVSSKPIAKTAKSKLQQERQSRSVKPKTSSLRKSVSELVPEVKVTAETAGVPTKVKVEEQAADVTPESTISEKRTELKSKGLDSKVQQSVVVLEDSVKVETRDETVPELRHEPEPVTVDASAKEAGGAEPMELGETGVDVAEPMEEESCAEVKEEKLTKEEAASDKSTESQQTTRKDESRPPAVPPPDTEADSKPADTSSQMLQTTIETETADEASAQVPEPEAAAPESKSTESQPPTSNDETRPPTVPPASSQVQGPESTEPSAASGQVIEMEASGPASSTEDGEKTRMTQEDPASAVKNQMDPKSAEGADKVSTEPTAGAVSKPQPAGAKSPPADPHLTIGEMVEKLFNPRAISLVAKKTCSTKGKFLGLGRKTVMITNLPKYEDGPYTEADVASLLIPFGFEYSPYKIHVLPQICVAFVEMPSAVKAFHLITVFPQRGLTFKGNKLKFHVVNSGIKTDPMGFYKSAMKVMNYSVDDTEGRIIYVSNISPSEARDLREALRKISSVTNYLPLLNKVFIELESSLHADRLGVWYSLQEQAGGYSLCRLRHSWARDFKASRRLAAKALPPGASIPSVESEVPLCGFGPFWLTMATSPFVFPTHSPCFIIPDYLTVKRNMNMKKLNSQSSMFPTLMLTGLPDKGYSQEDVARLVWPYFPKQTLYSLNNNVIVLTLQRRAFVHFSNWRSCQGFIQDHIMRQIPFKRFALKAHFVLEYMYPESKEELMYKSMMKWSNSRVPDPQSLEERLLCVEISESSVHIVKTVMKSVASIAKFVSFLPLANRICVEMVDSSGVAQVVEKLTSSSVKCIFGVKSRKQRLEGSSEIFTNLEPEVESPPQSPPSECSDSDPQLLLQTSDSASAKPAAPNEPITGEAVAAEPSSTAAGDVAMEEDKEKVGPEVVLDSGDGPQANEDVEKVTETEEVSTTATIDAPADGTSVPADSTTGVVASEKTSTDLPRINQDVFRAIKAAVHRHRLTQDMKTQSEENESSSNISVKDELTHQEKVQEDSHTSDVFTVNEPQFNIRDFVTVDEVAEDVEEMSPDPRSSSSSSGRKETQSSDASSAPKQTSIRSSTRSLKDSKSSASSSSKSPKDHMKRSSSSISTSVSPKKTKDSSKPTKSSSSSSASFLSLETSPSSCHKAQRSQTKSSRSSPAPSERVKKPSAAGERRPVSQREAAKESVVAKSDHKVAAEGIAAKTVESETKIEKSSAMHPSAEGKRFGLNQDQDMETDLKDTTLKDPEKGKEKKEEEEEEEDDDDEKYEILDSFDHRTNENIDDKSPEPESLQEENFQVLDSVDHEDDGEEACSEKMEEGSTEDKRATVQEDDKPAVEDSAIKYQPANNEDSFQVLDAGVKQAARGKGDVKRTQSKEEEVQAVMTSAESCKPSKEVQEPEDRIPEDEDQPPKVCDNKDSDVTEQETFEILDSIDDQTIMDQNTEEEDASKVVDSVTDQPTTTESESDNKKPDVTSRRDDRSSKRSGLRTRASKSEEKSPEKQDRVVKRSEAPRDSTARLPPRDQDLEEEKVSEMVHSTEELVQEAAATERTDRRRSGRGKKEDKVTLNLTEASEKPDEDEEASYEILDSVEDETVTEEPVVMTRSTRGRRGRTTQKDQTKKEDTPTRSRRTPVRESQEKPLEMEKEASSKENSPTKKKDITVREEIDEEATYEILDSVEDEVLQDDRPPTGGKRKRGRPKKAVKSTRKKPVTLKGDKEADDEEKVSYQILDSVEDEMVEDQPPTEESPKNEEEEPLYQIVDSVEDDQVQEELTTEESKDETCPKEEEAAVQEDALTFRTIVETSEKVVTKDLDHDPSAGLEKRESSSKASIKEEGSSTTTSQKDPTTPEVEKNQVSALVDLDEVSDEEEDYPDDIAEEKELRESKAAAKEKQLLMKEERRTREKEERRTREREERRTREKEERRTRERRSQSSSSSSSGGGDRRRTMERGREKEEEVDTKEMVTLDEVGADEAGEEVVLQGGEAGGLVTLDEIVEEEEEEGKGEQRRLEPRPPSKDEESLDCLNPEYLVTLDEAGEDEEEKPDEAEKTSTSAKRKYDDDTEEKVNFVTVDEVGEVEEEEEEEEHKTPRTRGRAKKKTRKTPVRKSARGRKVEAKDEREEQEAASCVAPPTSLDASSSPDKDPSSLLTDGQQEIQKEEEEEEEGANPPAVEDLQPGGLEAEEEKVVSKRRKEMVGPEAKRSRSQSPSVPNDFKLPPFRANQPLGQEFVVPKFGFFCNICRVFYLSESSAKDVHCSSKAHYNNLQAHYQKLQQNPSGSSTPNSQGFISE</sequence>
<dbReference type="PANTHER" id="PTHR15491">
    <property type="match status" value="1"/>
</dbReference>
<comment type="subcellular location">
    <subcellularLocation>
        <location evidence="1">Nucleus</location>
    </subcellularLocation>
</comment>
<feature type="compositionally biased region" description="Basic and acidic residues" evidence="6">
    <location>
        <begin position="9"/>
        <end position="22"/>
    </location>
</feature>
<feature type="compositionally biased region" description="Basic and acidic residues" evidence="6">
    <location>
        <begin position="29"/>
        <end position="44"/>
    </location>
</feature>
<feature type="compositionally biased region" description="Basic and acidic residues" evidence="6">
    <location>
        <begin position="1703"/>
        <end position="1716"/>
    </location>
</feature>
<feature type="region of interest" description="Disordered" evidence="6">
    <location>
        <begin position="1702"/>
        <end position="2551"/>
    </location>
</feature>
<dbReference type="GO" id="GO:0003723">
    <property type="term" value="F:RNA binding"/>
    <property type="evidence" value="ECO:0007669"/>
    <property type="project" value="InterPro"/>
</dbReference>
<keyword evidence="9" id="KW-1185">Reference proteome</keyword>
<feature type="compositionally biased region" description="Acidic residues" evidence="6">
    <location>
        <begin position="1758"/>
        <end position="1771"/>
    </location>
</feature>
<keyword evidence="4" id="KW-0862">Zinc</keyword>
<proteinExistence type="predicted"/>
<feature type="compositionally biased region" description="Polar residues" evidence="6">
    <location>
        <begin position="1283"/>
        <end position="1299"/>
    </location>
</feature>
<feature type="compositionally biased region" description="Acidic residues" evidence="6">
    <location>
        <begin position="1913"/>
        <end position="1933"/>
    </location>
</feature>
<feature type="compositionally biased region" description="Acidic residues" evidence="6">
    <location>
        <begin position="2408"/>
        <end position="2419"/>
    </location>
</feature>
<feature type="compositionally biased region" description="Low complexity" evidence="6">
    <location>
        <begin position="183"/>
        <end position="197"/>
    </location>
</feature>
<evidence type="ECO:0000256" key="4">
    <source>
        <dbReference type="ARBA" id="ARBA00022833"/>
    </source>
</evidence>
<feature type="compositionally biased region" description="Polar residues" evidence="6">
    <location>
        <begin position="292"/>
        <end position="301"/>
    </location>
</feature>
<feature type="compositionally biased region" description="Basic and acidic residues" evidence="6">
    <location>
        <begin position="495"/>
        <end position="525"/>
    </location>
</feature>
<feature type="compositionally biased region" description="Basic and acidic residues" evidence="6">
    <location>
        <begin position="1650"/>
        <end position="1674"/>
    </location>
</feature>
<feature type="compositionally biased region" description="Low complexity" evidence="6">
    <location>
        <begin position="559"/>
        <end position="579"/>
    </location>
</feature>
<name>A0A9N7TRJ0_PLEPL</name>
<keyword evidence="5" id="KW-0539">Nucleus</keyword>
<keyword evidence="3" id="KW-0863">Zinc-finger</keyword>
<dbReference type="InterPro" id="IPR000690">
    <property type="entry name" value="Matrin/U1-C_Znf_C2H2"/>
</dbReference>
<dbReference type="GO" id="GO:0008270">
    <property type="term" value="F:zinc ion binding"/>
    <property type="evidence" value="ECO:0007669"/>
    <property type="project" value="UniProtKB-KW"/>
</dbReference>
<protein>
    <recommendedName>
        <fullName evidence="7">Matrin-type domain-containing protein</fullName>
    </recommendedName>
</protein>
<dbReference type="SMART" id="SM00360">
    <property type="entry name" value="RRM"/>
    <property type="match status" value="2"/>
</dbReference>
<feature type="compositionally biased region" description="Basic residues" evidence="6">
    <location>
        <begin position="2424"/>
        <end position="2445"/>
    </location>
</feature>
<feature type="compositionally biased region" description="Basic and acidic residues" evidence="6">
    <location>
        <begin position="651"/>
        <end position="660"/>
    </location>
</feature>
<evidence type="ECO:0000256" key="6">
    <source>
        <dbReference type="SAM" id="MobiDB-lite"/>
    </source>
</evidence>
<feature type="compositionally biased region" description="Acidic residues" evidence="6">
    <location>
        <begin position="2197"/>
        <end position="2214"/>
    </location>
</feature>
<evidence type="ECO:0000256" key="1">
    <source>
        <dbReference type="ARBA" id="ARBA00004123"/>
    </source>
</evidence>
<feature type="compositionally biased region" description="Low complexity" evidence="6">
    <location>
        <begin position="151"/>
        <end position="173"/>
    </location>
</feature>
<feature type="region of interest" description="Disordered" evidence="6">
    <location>
        <begin position="1319"/>
        <end position="1674"/>
    </location>
</feature>
<feature type="compositionally biased region" description="Low complexity" evidence="6">
    <location>
        <begin position="1461"/>
        <end position="1481"/>
    </location>
</feature>
<feature type="compositionally biased region" description="Polar residues" evidence="6">
    <location>
        <begin position="595"/>
        <end position="612"/>
    </location>
</feature>
<feature type="region of interest" description="Disordered" evidence="6">
    <location>
        <begin position="120"/>
        <end position="203"/>
    </location>
</feature>
<feature type="compositionally biased region" description="Acidic residues" evidence="6">
    <location>
        <begin position="2099"/>
        <end position="2111"/>
    </location>
</feature>
<evidence type="ECO:0000313" key="8">
    <source>
        <dbReference type="EMBL" id="CAB1417830.1"/>
    </source>
</evidence>
<feature type="compositionally biased region" description="Polar residues" evidence="6">
    <location>
        <begin position="2173"/>
        <end position="2182"/>
    </location>
</feature>
<feature type="region of interest" description="Disordered" evidence="6">
    <location>
        <begin position="1"/>
        <end position="108"/>
    </location>
</feature>
<feature type="compositionally biased region" description="Basic and acidic residues" evidence="6">
    <location>
        <begin position="1543"/>
        <end position="1563"/>
    </location>
</feature>
<dbReference type="EMBL" id="CADEAL010000287">
    <property type="protein sequence ID" value="CAB1417830.1"/>
    <property type="molecule type" value="Genomic_DNA"/>
</dbReference>
<dbReference type="SUPFAM" id="SSF54928">
    <property type="entry name" value="RNA-binding domain, RBD"/>
    <property type="match status" value="1"/>
</dbReference>
<accession>A0A9N7TRJ0</accession>
<feature type="compositionally biased region" description="Basic and acidic residues" evidence="6">
    <location>
        <begin position="1574"/>
        <end position="1591"/>
    </location>
</feature>
<evidence type="ECO:0000256" key="2">
    <source>
        <dbReference type="ARBA" id="ARBA00022723"/>
    </source>
</evidence>
<feature type="compositionally biased region" description="Basic and acidic residues" evidence="6">
    <location>
        <begin position="1605"/>
        <end position="1625"/>
    </location>
</feature>
<feature type="compositionally biased region" description="Acidic residues" evidence="6">
    <location>
        <begin position="2370"/>
        <end position="2380"/>
    </location>
</feature>
<dbReference type="GO" id="GO:0005634">
    <property type="term" value="C:nucleus"/>
    <property type="evidence" value="ECO:0007669"/>
    <property type="project" value="UniProtKB-SubCell"/>
</dbReference>
<feature type="compositionally biased region" description="Low complexity" evidence="6">
    <location>
        <begin position="1185"/>
        <end position="1194"/>
    </location>
</feature>
<dbReference type="PROSITE" id="PS50171">
    <property type="entry name" value="ZF_MATRIN"/>
    <property type="match status" value="1"/>
</dbReference>
<feature type="compositionally biased region" description="Basic and acidic residues" evidence="6">
    <location>
        <begin position="1829"/>
        <end position="1876"/>
    </location>
</feature>
<feature type="compositionally biased region" description="Basic and acidic residues" evidence="6">
    <location>
        <begin position="2112"/>
        <end position="2124"/>
    </location>
</feature>
<feature type="compositionally biased region" description="Basic and acidic residues" evidence="6">
    <location>
        <begin position="444"/>
        <end position="459"/>
    </location>
</feature>
<feature type="compositionally biased region" description="Polar residues" evidence="6">
    <location>
        <begin position="541"/>
        <end position="554"/>
    </location>
</feature>
<feature type="compositionally biased region" description="Basic and acidic residues" evidence="6">
    <location>
        <begin position="1728"/>
        <end position="1739"/>
    </location>
</feature>
<feature type="compositionally biased region" description="Polar residues" evidence="6">
    <location>
        <begin position="1356"/>
        <end position="1365"/>
    </location>
</feature>
<evidence type="ECO:0000313" key="9">
    <source>
        <dbReference type="Proteomes" id="UP001153269"/>
    </source>
</evidence>
<feature type="compositionally biased region" description="Low complexity" evidence="6">
    <location>
        <begin position="272"/>
        <end position="288"/>
    </location>
</feature>
<feature type="compositionally biased region" description="Basic and acidic residues" evidence="6">
    <location>
        <begin position="1884"/>
        <end position="1902"/>
    </location>
</feature>
<feature type="compositionally biased region" description="Basic residues" evidence="6">
    <location>
        <begin position="2029"/>
        <end position="2048"/>
    </location>
</feature>
<dbReference type="PANTHER" id="PTHR15491:SF9">
    <property type="entry name" value="CIP1-INTERACTING ZINC FINGER PROTEIN"/>
    <property type="match status" value="1"/>
</dbReference>
<feature type="compositionally biased region" description="Basic and acidic residues" evidence="6">
    <location>
        <begin position="1339"/>
        <end position="1355"/>
    </location>
</feature>
<dbReference type="InterPro" id="IPR035979">
    <property type="entry name" value="RBD_domain_sf"/>
</dbReference>
<feature type="compositionally biased region" description="Polar residues" evidence="6">
    <location>
        <begin position="1487"/>
        <end position="1498"/>
    </location>
</feature>
<dbReference type="InterPro" id="IPR000504">
    <property type="entry name" value="RRM_dom"/>
</dbReference>
<feature type="compositionally biased region" description="Acidic residues" evidence="6">
    <location>
        <begin position="2329"/>
        <end position="2338"/>
    </location>
</feature>
<evidence type="ECO:0000256" key="5">
    <source>
        <dbReference type="ARBA" id="ARBA00023242"/>
    </source>
</evidence>
<feature type="region of interest" description="Disordered" evidence="6">
    <location>
        <begin position="1170"/>
        <end position="1299"/>
    </location>
</feature>
<dbReference type="Gene3D" id="3.30.70.330">
    <property type="match status" value="3"/>
</dbReference>
<dbReference type="CDD" id="cd00590">
    <property type="entry name" value="RRM_SF"/>
    <property type="match status" value="1"/>
</dbReference>
<feature type="compositionally biased region" description="Basic and acidic residues" evidence="6">
    <location>
        <begin position="2215"/>
        <end position="2267"/>
    </location>
</feature>
<dbReference type="InterPro" id="IPR012677">
    <property type="entry name" value="Nucleotide-bd_a/b_plait_sf"/>
</dbReference>
<reference evidence="8" key="1">
    <citation type="submission" date="2020-03" db="EMBL/GenBank/DDBJ databases">
        <authorList>
            <person name="Weist P."/>
        </authorList>
    </citation>
    <scope>NUCLEOTIDE SEQUENCE</scope>
</reference>
<feature type="compositionally biased region" description="Acidic residues" evidence="6">
    <location>
        <begin position="1376"/>
        <end position="1385"/>
    </location>
</feature>
<keyword evidence="2" id="KW-0479">Metal-binding</keyword>
<evidence type="ECO:0000256" key="3">
    <source>
        <dbReference type="ARBA" id="ARBA00022771"/>
    </source>
</evidence>
<feature type="compositionally biased region" description="Basic and acidic residues" evidence="6">
    <location>
        <begin position="2140"/>
        <end position="2172"/>
    </location>
</feature>
<feature type="compositionally biased region" description="Acidic residues" evidence="6">
    <location>
        <begin position="1592"/>
        <end position="1604"/>
    </location>
</feature>
<comment type="caution">
    <text evidence="8">The sequence shown here is derived from an EMBL/GenBank/DDBJ whole genome shotgun (WGS) entry which is preliminary data.</text>
</comment>
<feature type="compositionally biased region" description="Low complexity" evidence="6">
    <location>
        <begin position="1442"/>
        <end position="1452"/>
    </location>
</feature>
<evidence type="ECO:0000259" key="7">
    <source>
        <dbReference type="PROSITE" id="PS50171"/>
    </source>
</evidence>
<feature type="compositionally biased region" description="Basic and acidic residues" evidence="6">
    <location>
        <begin position="2278"/>
        <end position="2300"/>
    </location>
</feature>
<feature type="compositionally biased region" description="Acidic residues" evidence="6">
    <location>
        <begin position="2002"/>
        <end position="2020"/>
    </location>
</feature>
<feature type="compositionally biased region" description="Polar residues" evidence="6">
    <location>
        <begin position="1402"/>
        <end position="1415"/>
    </location>
</feature>
<feature type="region of interest" description="Disordered" evidence="6">
    <location>
        <begin position="403"/>
        <end position="429"/>
    </location>
</feature>
<feature type="compositionally biased region" description="Basic and acidic residues" evidence="6">
    <location>
        <begin position="415"/>
        <end position="428"/>
    </location>
</feature>
<dbReference type="InterPro" id="IPR026811">
    <property type="entry name" value="CIZ1"/>
</dbReference>
<feature type="region of interest" description="Disordered" evidence="6">
    <location>
        <begin position="272"/>
        <end position="380"/>
    </location>
</feature>
<gene>
    <name evidence="8" type="ORF">PLEPLA_LOCUS5649</name>
</gene>
<feature type="compositionally biased region" description="Basic and acidic residues" evidence="6">
    <location>
        <begin position="1510"/>
        <end position="1522"/>
    </location>
</feature>
<feature type="compositionally biased region" description="Basic and acidic residues" evidence="6">
    <location>
        <begin position="1803"/>
        <end position="1819"/>
    </location>
</feature>
<feature type="compositionally biased region" description="Basic and acidic residues" evidence="6">
    <location>
        <begin position="2339"/>
        <end position="2354"/>
    </location>
</feature>
<feature type="domain" description="Matrin-type" evidence="7">
    <location>
        <begin position="2570"/>
        <end position="2601"/>
    </location>
</feature>
<feature type="compositionally biased region" description="Basic and acidic residues" evidence="6">
    <location>
        <begin position="1951"/>
        <end position="2001"/>
    </location>
</feature>
<feature type="region of interest" description="Disordered" evidence="6">
    <location>
        <begin position="444"/>
        <end position="684"/>
    </location>
</feature>
<dbReference type="Proteomes" id="UP001153269">
    <property type="component" value="Unassembled WGS sequence"/>
</dbReference>
<feature type="compositionally biased region" description="Acidic residues" evidence="6">
    <location>
        <begin position="2069"/>
        <end position="2080"/>
    </location>
</feature>